<dbReference type="AlphaFoldDB" id="A0A1M6PF79"/>
<feature type="region of interest" description="Disordered" evidence="1">
    <location>
        <begin position="247"/>
        <end position="285"/>
    </location>
</feature>
<reference evidence="2 3" key="1">
    <citation type="submission" date="2016-11" db="EMBL/GenBank/DDBJ databases">
        <authorList>
            <person name="Jaros S."/>
            <person name="Januszkiewicz K."/>
            <person name="Wedrychowicz H."/>
        </authorList>
    </citation>
    <scope>NUCLEOTIDE SEQUENCE [LARGE SCALE GENOMIC DNA]</scope>
    <source>
        <strain evidence="2 3">CGMCC 4.5723</strain>
    </source>
</reference>
<feature type="compositionally biased region" description="Basic and acidic residues" evidence="1">
    <location>
        <begin position="10"/>
        <end position="21"/>
    </location>
</feature>
<evidence type="ECO:0008006" key="4">
    <source>
        <dbReference type="Google" id="ProtNLM"/>
    </source>
</evidence>
<protein>
    <recommendedName>
        <fullName evidence="4">DUF3710 domain-containing protein</fullName>
    </recommendedName>
</protein>
<evidence type="ECO:0000313" key="2">
    <source>
        <dbReference type="EMBL" id="SHK06615.1"/>
    </source>
</evidence>
<feature type="compositionally biased region" description="Low complexity" evidence="1">
    <location>
        <begin position="247"/>
        <end position="265"/>
    </location>
</feature>
<dbReference type="Pfam" id="PF12502">
    <property type="entry name" value="DUF3710"/>
    <property type="match status" value="1"/>
</dbReference>
<dbReference type="STRING" id="758803.SAMN05421803_11357"/>
<gene>
    <name evidence="2" type="ORF">SAMN05421803_11357</name>
</gene>
<proteinExistence type="predicted"/>
<keyword evidence="3" id="KW-1185">Reference proteome</keyword>
<sequence>MFGRRRKKRKEDGAGRAEAPREGAAGAVSFGNEVHPGADAGPGADLDKEADRYRTGGPWDAAEDAPEMKRMDLGGIRVPQEQGTEIQVNVAQDAQGKQKALGVTLVRGKSAVQVQPFAAPKTSGLWDEMRQELREQVEKQGGKVEDHDGTFGPELKALVPVPGRTTEDGRQLAQRVRFIGVDGPRWVLRGVIRGEGASKPEVMAEVEKLFADVVVVRGDQPVPPGELLPIVVPKQVQEQLAKAAQARAAQARMAAQQGVPGASPNGAPPRPPGTSPNGSPGSPES</sequence>
<organism evidence="2 3">
    <name type="scientific">Nocardiopsis flavescens</name>
    <dbReference type="NCBI Taxonomy" id="758803"/>
    <lineage>
        <taxon>Bacteria</taxon>
        <taxon>Bacillati</taxon>
        <taxon>Actinomycetota</taxon>
        <taxon>Actinomycetes</taxon>
        <taxon>Streptosporangiales</taxon>
        <taxon>Nocardiopsidaceae</taxon>
        <taxon>Nocardiopsis</taxon>
    </lineage>
</organism>
<evidence type="ECO:0000313" key="3">
    <source>
        <dbReference type="Proteomes" id="UP000184452"/>
    </source>
</evidence>
<feature type="compositionally biased region" description="Low complexity" evidence="1">
    <location>
        <begin position="275"/>
        <end position="285"/>
    </location>
</feature>
<dbReference type="RefSeq" id="WP_073380960.1">
    <property type="nucleotide sequence ID" value="NZ_FQZK01000013.1"/>
</dbReference>
<dbReference type="InterPro" id="IPR022183">
    <property type="entry name" value="DUF3710"/>
</dbReference>
<feature type="compositionally biased region" description="Basic and acidic residues" evidence="1">
    <location>
        <begin position="45"/>
        <end position="54"/>
    </location>
</feature>
<feature type="region of interest" description="Disordered" evidence="1">
    <location>
        <begin position="1"/>
        <end position="68"/>
    </location>
</feature>
<dbReference type="OrthoDB" id="8480367at2"/>
<evidence type="ECO:0000256" key="1">
    <source>
        <dbReference type="SAM" id="MobiDB-lite"/>
    </source>
</evidence>
<dbReference type="Proteomes" id="UP000184452">
    <property type="component" value="Unassembled WGS sequence"/>
</dbReference>
<dbReference type="EMBL" id="FQZK01000013">
    <property type="protein sequence ID" value="SHK06615.1"/>
    <property type="molecule type" value="Genomic_DNA"/>
</dbReference>
<accession>A0A1M6PF79</accession>
<name>A0A1M6PF79_9ACTN</name>